<dbReference type="InterPro" id="IPR051156">
    <property type="entry name" value="Mito/Outer_Membr_Metalloprot"/>
</dbReference>
<sequence>MLKSLLNLLILSFVLAGCATPQTRMPTVSNAITAEETKKQQALVVEDYMNNYKKLQNVASRIVSAGADLCGEKVGGYYGFNFWNQDSFSPALKEAAKVRYGLDEKFKVLDVAAQSPADKANIKENDTLVSINGWLIPSGKEAEKQLNQKLAEYGNTQSAVDITVLRDGAEQKISVTPIKACDFKVYLAPDDVKNAYADGKNIVVYKGMMDFFKSDEEIALVVSHELAHNAMKHTDAKQKNATIGGVFGLLLDIAAATSGINTNGDFSRLGSGVAGNAFSVEFEQEADYVGLYFMTKAGYKIDNAAGFWRRMAVNNSQAITMKSSHPTTPERFVAIESTVKEIKNKQEKGEPLTPELKKNK</sequence>
<feature type="domain" description="Peptidase M48" evidence="7">
    <location>
        <begin position="182"/>
        <end position="338"/>
    </location>
</feature>
<dbReference type="EC" id="3.4.24.-" evidence="9"/>
<evidence type="ECO:0000256" key="3">
    <source>
        <dbReference type="ARBA" id="ARBA00022723"/>
    </source>
</evidence>
<dbReference type="GO" id="GO:0004222">
    <property type="term" value="F:metalloendopeptidase activity"/>
    <property type="evidence" value="ECO:0007669"/>
    <property type="project" value="InterPro"/>
</dbReference>
<keyword evidence="2 9" id="KW-0645">Protease</keyword>
<evidence type="ECO:0000256" key="5">
    <source>
        <dbReference type="ARBA" id="ARBA00022833"/>
    </source>
</evidence>
<keyword evidence="5" id="KW-0862">Zinc</keyword>
<evidence type="ECO:0000259" key="7">
    <source>
        <dbReference type="Pfam" id="PF01435"/>
    </source>
</evidence>
<evidence type="ECO:0000259" key="8">
    <source>
        <dbReference type="Pfam" id="PF13180"/>
    </source>
</evidence>
<dbReference type="PANTHER" id="PTHR22726:SF1">
    <property type="entry name" value="METALLOENDOPEPTIDASE OMA1, MITOCHONDRIAL"/>
    <property type="match status" value="1"/>
</dbReference>
<evidence type="ECO:0000256" key="1">
    <source>
        <dbReference type="ARBA" id="ARBA00001947"/>
    </source>
</evidence>
<keyword evidence="6 9" id="KW-0482">Metalloprotease</keyword>
<organism evidence="9">
    <name type="scientific">mine drainage metagenome</name>
    <dbReference type="NCBI Taxonomy" id="410659"/>
    <lineage>
        <taxon>unclassified sequences</taxon>
        <taxon>metagenomes</taxon>
        <taxon>ecological metagenomes</taxon>
    </lineage>
</organism>
<protein>
    <submittedName>
        <fullName evidence="9">Metalloprotease LoiP</fullName>
        <ecNumber evidence="9">3.4.24.-</ecNumber>
    </submittedName>
</protein>
<comment type="caution">
    <text evidence="9">The sequence shown here is derived from an EMBL/GenBank/DDBJ whole genome shotgun (WGS) entry which is preliminary data.</text>
</comment>
<dbReference type="GO" id="GO:0046872">
    <property type="term" value="F:metal ion binding"/>
    <property type="evidence" value="ECO:0007669"/>
    <property type="project" value="UniProtKB-KW"/>
</dbReference>
<evidence type="ECO:0000256" key="4">
    <source>
        <dbReference type="ARBA" id="ARBA00022801"/>
    </source>
</evidence>
<keyword evidence="4 9" id="KW-0378">Hydrolase</keyword>
<reference evidence="9" key="1">
    <citation type="submission" date="2016-10" db="EMBL/GenBank/DDBJ databases">
        <title>Sequence of Gallionella enrichment culture.</title>
        <authorList>
            <person name="Poehlein A."/>
            <person name="Muehling M."/>
            <person name="Daniel R."/>
        </authorList>
    </citation>
    <scope>NUCLEOTIDE SEQUENCE</scope>
</reference>
<feature type="domain" description="PDZ" evidence="8">
    <location>
        <begin position="101"/>
        <end position="175"/>
    </location>
</feature>
<gene>
    <name evidence="9" type="primary">loiP_1</name>
    <name evidence="9" type="ORF">GALL_19730</name>
</gene>
<proteinExistence type="predicted"/>
<dbReference type="AlphaFoldDB" id="A0A1J5TA07"/>
<keyword evidence="3" id="KW-0479">Metal-binding</keyword>
<dbReference type="EMBL" id="MLJW01000004">
    <property type="protein sequence ID" value="OIR17751.1"/>
    <property type="molecule type" value="Genomic_DNA"/>
</dbReference>
<evidence type="ECO:0000256" key="6">
    <source>
        <dbReference type="ARBA" id="ARBA00023049"/>
    </source>
</evidence>
<dbReference type="Pfam" id="PF13180">
    <property type="entry name" value="PDZ_2"/>
    <property type="match status" value="1"/>
</dbReference>
<dbReference type="Gene3D" id="2.30.42.10">
    <property type="match status" value="1"/>
</dbReference>
<dbReference type="InterPro" id="IPR001478">
    <property type="entry name" value="PDZ"/>
</dbReference>
<dbReference type="CDD" id="cd07342">
    <property type="entry name" value="M48C_Oma1_like"/>
    <property type="match status" value="1"/>
</dbReference>
<name>A0A1J5TA07_9ZZZZ</name>
<dbReference type="InterPro" id="IPR001915">
    <property type="entry name" value="Peptidase_M48"/>
</dbReference>
<dbReference type="GO" id="GO:0016020">
    <property type="term" value="C:membrane"/>
    <property type="evidence" value="ECO:0007669"/>
    <property type="project" value="TreeGrafter"/>
</dbReference>
<dbReference type="PROSITE" id="PS51257">
    <property type="entry name" value="PROKAR_LIPOPROTEIN"/>
    <property type="match status" value="1"/>
</dbReference>
<evidence type="ECO:0000313" key="9">
    <source>
        <dbReference type="EMBL" id="OIR17751.1"/>
    </source>
</evidence>
<evidence type="ECO:0000256" key="2">
    <source>
        <dbReference type="ARBA" id="ARBA00022670"/>
    </source>
</evidence>
<comment type="cofactor">
    <cofactor evidence="1">
        <name>Zn(2+)</name>
        <dbReference type="ChEBI" id="CHEBI:29105"/>
    </cofactor>
</comment>
<accession>A0A1J5TA07</accession>
<dbReference type="PANTHER" id="PTHR22726">
    <property type="entry name" value="METALLOENDOPEPTIDASE OMA1"/>
    <property type="match status" value="1"/>
</dbReference>
<dbReference type="Pfam" id="PF01435">
    <property type="entry name" value="Peptidase_M48"/>
    <property type="match status" value="1"/>
</dbReference>
<dbReference type="InterPro" id="IPR036034">
    <property type="entry name" value="PDZ_sf"/>
</dbReference>
<dbReference type="GO" id="GO:0051603">
    <property type="term" value="P:proteolysis involved in protein catabolic process"/>
    <property type="evidence" value="ECO:0007669"/>
    <property type="project" value="TreeGrafter"/>
</dbReference>
<dbReference type="SUPFAM" id="SSF50156">
    <property type="entry name" value="PDZ domain-like"/>
    <property type="match status" value="1"/>
</dbReference>